<dbReference type="InterPro" id="IPR037171">
    <property type="entry name" value="NagB/RpiA_transferase-like"/>
</dbReference>
<reference evidence="1 2" key="1">
    <citation type="submission" date="2020-02" db="EMBL/GenBank/DDBJ databases">
        <title>Newly sequenced genome of strain CSTR1 showed variability in Candidatus Kuenenia stuttgartiensis genomes.</title>
        <authorList>
            <person name="Ding C."/>
            <person name="Adrian L."/>
        </authorList>
    </citation>
    <scope>NUCLEOTIDE SEQUENCE [LARGE SCALE GENOMIC DNA]</scope>
    <source>
        <strain evidence="1 2">CSTR1</strain>
    </source>
</reference>
<dbReference type="SUPFAM" id="SSF100950">
    <property type="entry name" value="NagB/RpiA/CoA transferase-like"/>
    <property type="match status" value="1"/>
</dbReference>
<accession>A0A6G7GRR6</accession>
<dbReference type="Gene3D" id="3.40.50.1360">
    <property type="match status" value="1"/>
</dbReference>
<name>A0A6G7GRR6_KUEST</name>
<dbReference type="Proteomes" id="UP000501926">
    <property type="component" value="Chromosome"/>
</dbReference>
<gene>
    <name evidence="1" type="ORF">KsCSTR_26340</name>
</gene>
<proteinExistence type="predicted"/>
<sequence>MKKMKLHQQNNISVFQTSAALAQAAADLMIKISKQAIESRGKFVLSLSGGTTP</sequence>
<dbReference type="EMBL" id="CP049055">
    <property type="protein sequence ID" value="QII12013.1"/>
    <property type="molecule type" value="Genomic_DNA"/>
</dbReference>
<protein>
    <submittedName>
        <fullName evidence="1">Uncharacterized protein</fullName>
    </submittedName>
</protein>
<organism evidence="1 2">
    <name type="scientific">Kuenenia stuttgartiensis</name>
    <dbReference type="NCBI Taxonomy" id="174633"/>
    <lineage>
        <taxon>Bacteria</taxon>
        <taxon>Pseudomonadati</taxon>
        <taxon>Planctomycetota</taxon>
        <taxon>Candidatus Brocadiia</taxon>
        <taxon>Candidatus Brocadiales</taxon>
        <taxon>Candidatus Brocadiaceae</taxon>
        <taxon>Candidatus Kuenenia</taxon>
    </lineage>
</organism>
<dbReference type="AlphaFoldDB" id="A0A6G7GRR6"/>
<evidence type="ECO:0000313" key="1">
    <source>
        <dbReference type="EMBL" id="QII12013.1"/>
    </source>
</evidence>
<evidence type="ECO:0000313" key="2">
    <source>
        <dbReference type="Proteomes" id="UP000501926"/>
    </source>
</evidence>